<dbReference type="GO" id="GO:0004743">
    <property type="term" value="F:pyruvate kinase activity"/>
    <property type="evidence" value="ECO:0007669"/>
    <property type="project" value="UniProtKB-EC"/>
</dbReference>
<feature type="coiled-coil region" evidence="12">
    <location>
        <begin position="25"/>
        <end position="52"/>
    </location>
</feature>
<keyword evidence="4" id="KW-0808">Transferase</keyword>
<keyword evidence="10" id="KW-0324">Glycolysis</keyword>
<keyword evidence="12" id="KW-0175">Coiled coil</keyword>
<dbReference type="PANTHER" id="PTHR11817">
    <property type="entry name" value="PYRUVATE KINASE"/>
    <property type="match status" value="1"/>
</dbReference>
<evidence type="ECO:0000313" key="16">
    <source>
        <dbReference type="Proteomes" id="UP000524246"/>
    </source>
</evidence>
<proteinExistence type="inferred from homology"/>
<dbReference type="Gene3D" id="3.20.20.60">
    <property type="entry name" value="Phosphoenolpyruvate-binding domains"/>
    <property type="match status" value="1"/>
</dbReference>
<sequence length="639" mass="71128">MAAERDKRSRKHSVDKSVDGKLPQISEKERELLKLSEELKRLIDLARNAEKDLIQTEQYTHPDALKSAQNFAHYIGIRRQDLRQVQRQLHSRGLSSLGRMETHTLDSLQNVYSTLLLMQGSKSKAFACPVDYEKGESILSDRCLALLGPKPKKRSARIMVTMPSEAALDYTLVRNLVEKGMGVMRITCAHDGPAEWEQMIKHVRAAEEELGKRCLVMADLAGPKLRTSPMESGPGVIRWRAFKNVYGEVVEPAKIWLNTGSPLRDPNGCNLPVSEAFLSQLNVGDEIQFVDNRKRRGSMQVTEVLNDGVWAESWKSAFMVEGLELRVERLGSSSIIGKIGPIPPMPQKILLKTGDILVLTPEEEVGKAAIYDESGKLVAPAHIGCTLREVLTKVAVGERIFFDDGKIAGTVEEKRSNRLFIRINWTKGSKAWLSEEKGINLPSTELGVSALTDKDQQDLEFLLSKESFVDLISLSFVKCPEDIDSFYKELSKYDASGIGVIIKIENNAAFEKLPGIVLSALKRHKVGVMIARGDLGVEVGFERMAELQEEILSLCGAAHLPVVWATQVLESLAKKGMPSRAEVSDVVMGARTQCVMLNKGPHTETAVEFLSHVLERMEGHQDRHFRLLRKLSVADGIFS</sequence>
<evidence type="ECO:0000256" key="4">
    <source>
        <dbReference type="ARBA" id="ARBA00022679"/>
    </source>
</evidence>
<accession>A0A7X9FSA3</accession>
<comment type="similarity">
    <text evidence="2">Belongs to the pyruvate kinase family.</text>
</comment>
<evidence type="ECO:0000313" key="15">
    <source>
        <dbReference type="EMBL" id="NMC63292.1"/>
    </source>
</evidence>
<dbReference type="EC" id="2.7.1.40" evidence="3"/>
<dbReference type="Gene3D" id="2.40.33.10">
    <property type="entry name" value="PK beta-barrel domain-like"/>
    <property type="match status" value="1"/>
</dbReference>
<keyword evidence="11 15" id="KW-0670">Pyruvate</keyword>
<keyword evidence="9" id="KW-0460">Magnesium</keyword>
<evidence type="ECO:0000256" key="2">
    <source>
        <dbReference type="ARBA" id="ARBA00008663"/>
    </source>
</evidence>
<dbReference type="InterPro" id="IPR011037">
    <property type="entry name" value="Pyrv_Knase-like_insert_dom_sf"/>
</dbReference>
<dbReference type="UniPathway" id="UPA00109">
    <property type="reaction ID" value="UER00188"/>
</dbReference>
<keyword evidence="6" id="KW-0547">Nucleotide-binding</keyword>
<name>A0A7X9FSA3_9DELT</name>
<organism evidence="15 16">
    <name type="scientific">SAR324 cluster bacterium</name>
    <dbReference type="NCBI Taxonomy" id="2024889"/>
    <lineage>
        <taxon>Bacteria</taxon>
        <taxon>Deltaproteobacteria</taxon>
        <taxon>SAR324 cluster</taxon>
    </lineage>
</organism>
<dbReference type="SUPFAM" id="SSF50800">
    <property type="entry name" value="PK beta-barrel domain-like"/>
    <property type="match status" value="1"/>
</dbReference>
<feature type="domain" description="Pyruvate kinase barrel" evidence="14">
    <location>
        <begin position="380"/>
        <end position="598"/>
    </location>
</feature>
<dbReference type="InterPro" id="IPR040442">
    <property type="entry name" value="Pyrv_kinase-like_dom_sf"/>
</dbReference>
<dbReference type="InterPro" id="IPR001697">
    <property type="entry name" value="Pyr_Knase"/>
</dbReference>
<comment type="pathway">
    <text evidence="1">Carbohydrate degradation; glycolysis; pyruvate from D-glyceraldehyde 3-phosphate: step 5/5.</text>
</comment>
<evidence type="ECO:0000256" key="5">
    <source>
        <dbReference type="ARBA" id="ARBA00022723"/>
    </source>
</evidence>
<evidence type="ECO:0000256" key="12">
    <source>
        <dbReference type="SAM" id="Coils"/>
    </source>
</evidence>
<dbReference type="GO" id="GO:0030955">
    <property type="term" value="F:potassium ion binding"/>
    <property type="evidence" value="ECO:0007669"/>
    <property type="project" value="InterPro"/>
</dbReference>
<gene>
    <name evidence="15" type="ORF">GYA55_09005</name>
</gene>
<evidence type="ECO:0000256" key="11">
    <source>
        <dbReference type="ARBA" id="ARBA00023317"/>
    </source>
</evidence>
<dbReference type="InterPro" id="IPR015813">
    <property type="entry name" value="Pyrv/PenolPyrv_kinase-like_dom"/>
</dbReference>
<dbReference type="GO" id="GO:0005524">
    <property type="term" value="F:ATP binding"/>
    <property type="evidence" value="ECO:0007669"/>
    <property type="project" value="UniProtKB-KW"/>
</dbReference>
<dbReference type="GO" id="GO:0000287">
    <property type="term" value="F:magnesium ion binding"/>
    <property type="evidence" value="ECO:0007669"/>
    <property type="project" value="InterPro"/>
</dbReference>
<keyword evidence="5" id="KW-0479">Metal-binding</keyword>
<evidence type="ECO:0000259" key="14">
    <source>
        <dbReference type="Pfam" id="PF00224"/>
    </source>
</evidence>
<evidence type="ECO:0000256" key="3">
    <source>
        <dbReference type="ARBA" id="ARBA00012142"/>
    </source>
</evidence>
<dbReference type="Proteomes" id="UP000524246">
    <property type="component" value="Unassembled WGS sequence"/>
</dbReference>
<dbReference type="AlphaFoldDB" id="A0A7X9FSA3"/>
<evidence type="ECO:0000256" key="8">
    <source>
        <dbReference type="ARBA" id="ARBA00022840"/>
    </source>
</evidence>
<feature type="region of interest" description="Disordered" evidence="13">
    <location>
        <begin position="1"/>
        <end position="22"/>
    </location>
</feature>
<feature type="domain" description="Pyruvate kinase barrel" evidence="14">
    <location>
        <begin position="154"/>
        <end position="234"/>
    </location>
</feature>
<evidence type="ECO:0000256" key="10">
    <source>
        <dbReference type="ARBA" id="ARBA00023152"/>
    </source>
</evidence>
<comment type="caution">
    <text evidence="15">The sequence shown here is derived from an EMBL/GenBank/DDBJ whole genome shotgun (WGS) entry which is preliminary data.</text>
</comment>
<keyword evidence="8" id="KW-0067">ATP-binding</keyword>
<evidence type="ECO:0000256" key="7">
    <source>
        <dbReference type="ARBA" id="ARBA00022777"/>
    </source>
</evidence>
<dbReference type="EMBL" id="JAAZON010000402">
    <property type="protein sequence ID" value="NMC63292.1"/>
    <property type="molecule type" value="Genomic_DNA"/>
</dbReference>
<dbReference type="GO" id="GO:0016301">
    <property type="term" value="F:kinase activity"/>
    <property type="evidence" value="ECO:0007669"/>
    <property type="project" value="UniProtKB-KW"/>
</dbReference>
<protein>
    <recommendedName>
        <fullName evidence="3">pyruvate kinase</fullName>
        <ecNumber evidence="3">2.7.1.40</ecNumber>
    </recommendedName>
</protein>
<keyword evidence="7 15" id="KW-0418">Kinase</keyword>
<evidence type="ECO:0000256" key="9">
    <source>
        <dbReference type="ARBA" id="ARBA00022842"/>
    </source>
</evidence>
<evidence type="ECO:0000256" key="1">
    <source>
        <dbReference type="ARBA" id="ARBA00004997"/>
    </source>
</evidence>
<dbReference type="SUPFAM" id="SSF51621">
    <property type="entry name" value="Phosphoenolpyruvate/pyruvate domain"/>
    <property type="match status" value="1"/>
</dbReference>
<feature type="compositionally biased region" description="Basic and acidic residues" evidence="13">
    <location>
        <begin position="1"/>
        <end position="19"/>
    </location>
</feature>
<evidence type="ECO:0000256" key="6">
    <source>
        <dbReference type="ARBA" id="ARBA00022741"/>
    </source>
</evidence>
<dbReference type="Pfam" id="PF00224">
    <property type="entry name" value="PK"/>
    <property type="match status" value="2"/>
</dbReference>
<evidence type="ECO:0000256" key="13">
    <source>
        <dbReference type="SAM" id="MobiDB-lite"/>
    </source>
</evidence>
<dbReference type="NCBIfam" id="NF011314">
    <property type="entry name" value="PRK14725.1"/>
    <property type="match status" value="1"/>
</dbReference>
<dbReference type="InterPro" id="IPR015793">
    <property type="entry name" value="Pyrv_Knase_brl"/>
</dbReference>
<dbReference type="InterPro" id="IPR015806">
    <property type="entry name" value="Pyrv_Knase_insert_dom_sf"/>
</dbReference>
<reference evidence="15 16" key="1">
    <citation type="journal article" date="2020" name="Biotechnol. Biofuels">
        <title>New insights from the biogas microbiome by comprehensive genome-resolved metagenomics of nearly 1600 species originating from multiple anaerobic digesters.</title>
        <authorList>
            <person name="Campanaro S."/>
            <person name="Treu L."/>
            <person name="Rodriguez-R L.M."/>
            <person name="Kovalovszki A."/>
            <person name="Ziels R.M."/>
            <person name="Maus I."/>
            <person name="Zhu X."/>
            <person name="Kougias P.G."/>
            <person name="Basile A."/>
            <person name="Luo G."/>
            <person name="Schluter A."/>
            <person name="Konstantinidis K.T."/>
            <person name="Angelidaki I."/>
        </authorList>
    </citation>
    <scope>NUCLEOTIDE SEQUENCE [LARGE SCALE GENOMIC DNA]</scope>
    <source>
        <strain evidence="15">AS27yjCOA_65</strain>
    </source>
</reference>